<evidence type="ECO:0000313" key="11">
    <source>
        <dbReference type="Proteomes" id="UP000636709"/>
    </source>
</evidence>
<evidence type="ECO:0000256" key="1">
    <source>
        <dbReference type="ARBA" id="ARBA00004167"/>
    </source>
</evidence>
<keyword evidence="2" id="KW-0433">Leucine-rich repeat</keyword>
<dbReference type="InterPro" id="IPR001611">
    <property type="entry name" value="Leu-rich_rpt"/>
</dbReference>
<name>A0A835FNX1_9POAL</name>
<reference evidence="10" key="1">
    <citation type="submission" date="2020-07" db="EMBL/GenBank/DDBJ databases">
        <title>Genome sequence and genetic diversity analysis of an under-domesticated orphan crop, white fonio (Digitaria exilis).</title>
        <authorList>
            <person name="Bennetzen J.L."/>
            <person name="Chen S."/>
            <person name="Ma X."/>
            <person name="Wang X."/>
            <person name="Yssel A.E.J."/>
            <person name="Chaluvadi S.R."/>
            <person name="Johnson M."/>
            <person name="Gangashetty P."/>
            <person name="Hamidou F."/>
            <person name="Sanogo M.D."/>
            <person name="Zwaenepoel A."/>
            <person name="Wallace J."/>
            <person name="Van De Peer Y."/>
            <person name="Van Deynze A."/>
        </authorList>
    </citation>
    <scope>NUCLEOTIDE SEQUENCE</scope>
    <source>
        <tissue evidence="10">Leaves</tissue>
    </source>
</reference>
<keyword evidence="3" id="KW-0812">Transmembrane</keyword>
<dbReference type="Gene3D" id="3.80.10.10">
    <property type="entry name" value="Ribonuclease Inhibitor"/>
    <property type="match status" value="1"/>
</dbReference>
<dbReference type="PANTHER" id="PTHR47988">
    <property type="entry name" value="SOMATIC EMBRYOGENESIS RECEPTOR KINASE 1"/>
    <property type="match status" value="1"/>
</dbReference>
<dbReference type="SUPFAM" id="SSF52058">
    <property type="entry name" value="L domain-like"/>
    <property type="match status" value="1"/>
</dbReference>
<evidence type="ECO:0000256" key="2">
    <source>
        <dbReference type="ARBA" id="ARBA00022614"/>
    </source>
</evidence>
<comment type="subcellular location">
    <subcellularLocation>
        <location evidence="1">Membrane</location>
        <topology evidence="1">Single-pass membrane protein</topology>
    </subcellularLocation>
</comment>
<keyword evidence="6" id="KW-1133">Transmembrane helix</keyword>
<protein>
    <recommendedName>
        <fullName evidence="9">Leucine-rich repeat-containing N-terminal plant-type domain-containing protein</fullName>
    </recommendedName>
</protein>
<evidence type="ECO:0000256" key="7">
    <source>
        <dbReference type="ARBA" id="ARBA00023136"/>
    </source>
</evidence>
<dbReference type="Pfam" id="PF00560">
    <property type="entry name" value="LRR_1"/>
    <property type="match status" value="2"/>
</dbReference>
<keyword evidence="4 8" id="KW-0732">Signal</keyword>
<dbReference type="AlphaFoldDB" id="A0A835FNX1"/>
<feature type="chain" id="PRO_5032323426" description="Leucine-rich repeat-containing N-terminal plant-type domain-containing protein" evidence="8">
    <location>
        <begin position="27"/>
        <end position="145"/>
    </location>
</feature>
<accession>A0A835FNX1</accession>
<evidence type="ECO:0000256" key="4">
    <source>
        <dbReference type="ARBA" id="ARBA00022729"/>
    </source>
</evidence>
<sequence length="145" mass="15694">MIPSESMKPFAFVLVLLGCLQVFVTCDYQVTALYEIKMHLNDDGGVLKDWKDNQMTPCNWGNIICQDNKVIAITLSSTGLAGVLSPSIGKLTTLQQLLLDGNMIGGTIPEALGDLSSLTILNLGRNIFNGSIPDSLGRLQKLQNL</sequence>
<dbReference type="InterPro" id="IPR013210">
    <property type="entry name" value="LRR_N_plant-typ"/>
</dbReference>
<evidence type="ECO:0000256" key="6">
    <source>
        <dbReference type="ARBA" id="ARBA00022989"/>
    </source>
</evidence>
<evidence type="ECO:0000313" key="10">
    <source>
        <dbReference type="EMBL" id="KAF8769455.1"/>
    </source>
</evidence>
<comment type="caution">
    <text evidence="10">The sequence shown here is derived from an EMBL/GenBank/DDBJ whole genome shotgun (WGS) entry which is preliminary data.</text>
</comment>
<dbReference type="FunFam" id="3.80.10.10:FF:000129">
    <property type="entry name" value="Leucine-rich repeat receptor-like kinase"/>
    <property type="match status" value="1"/>
</dbReference>
<dbReference type="OrthoDB" id="690927at2759"/>
<organism evidence="10 11">
    <name type="scientific">Digitaria exilis</name>
    <dbReference type="NCBI Taxonomy" id="1010633"/>
    <lineage>
        <taxon>Eukaryota</taxon>
        <taxon>Viridiplantae</taxon>
        <taxon>Streptophyta</taxon>
        <taxon>Embryophyta</taxon>
        <taxon>Tracheophyta</taxon>
        <taxon>Spermatophyta</taxon>
        <taxon>Magnoliopsida</taxon>
        <taxon>Liliopsida</taxon>
        <taxon>Poales</taxon>
        <taxon>Poaceae</taxon>
        <taxon>PACMAD clade</taxon>
        <taxon>Panicoideae</taxon>
        <taxon>Panicodae</taxon>
        <taxon>Paniceae</taxon>
        <taxon>Anthephorinae</taxon>
        <taxon>Digitaria</taxon>
    </lineage>
</organism>
<feature type="signal peptide" evidence="8">
    <location>
        <begin position="1"/>
        <end position="26"/>
    </location>
</feature>
<keyword evidence="7" id="KW-0472">Membrane</keyword>
<dbReference type="EMBL" id="JACEFO010000440">
    <property type="protein sequence ID" value="KAF8769455.1"/>
    <property type="molecule type" value="Genomic_DNA"/>
</dbReference>
<keyword evidence="5" id="KW-0677">Repeat</keyword>
<dbReference type="Pfam" id="PF08263">
    <property type="entry name" value="LRRNT_2"/>
    <property type="match status" value="1"/>
</dbReference>
<keyword evidence="11" id="KW-1185">Reference proteome</keyword>
<evidence type="ECO:0000259" key="9">
    <source>
        <dbReference type="Pfam" id="PF08263"/>
    </source>
</evidence>
<evidence type="ECO:0000256" key="8">
    <source>
        <dbReference type="SAM" id="SignalP"/>
    </source>
</evidence>
<evidence type="ECO:0000256" key="3">
    <source>
        <dbReference type="ARBA" id="ARBA00022692"/>
    </source>
</evidence>
<dbReference type="InterPro" id="IPR032675">
    <property type="entry name" value="LRR_dom_sf"/>
</dbReference>
<feature type="domain" description="Leucine-rich repeat-containing N-terminal plant-type" evidence="9">
    <location>
        <begin position="27"/>
        <end position="65"/>
    </location>
</feature>
<evidence type="ECO:0000256" key="5">
    <source>
        <dbReference type="ARBA" id="ARBA00022737"/>
    </source>
</evidence>
<dbReference type="GO" id="GO:0016020">
    <property type="term" value="C:membrane"/>
    <property type="evidence" value="ECO:0007669"/>
    <property type="project" value="UniProtKB-SubCell"/>
</dbReference>
<proteinExistence type="predicted"/>
<gene>
    <name evidence="10" type="ORF">HU200_006486</name>
</gene>
<dbReference type="Proteomes" id="UP000636709">
    <property type="component" value="Unassembled WGS sequence"/>
</dbReference>